<name>A0AAE6UZG8_9ABAC</name>
<evidence type="ECO:0000313" key="1">
    <source>
        <dbReference type="EMBL" id="QHB21696.1"/>
    </source>
</evidence>
<organism evidence="1 2">
    <name type="scientific">Artaxa digramma nucleopolyhedrovirus</name>
    <dbReference type="NCBI Taxonomy" id="3070910"/>
    <lineage>
        <taxon>Viruses</taxon>
        <taxon>Viruses incertae sedis</taxon>
        <taxon>Naldaviricetes</taxon>
        <taxon>Lefavirales</taxon>
        <taxon>Baculoviridae</taxon>
        <taxon>Alphabaculovirus</taxon>
        <taxon>Alphabaculovirus ardigrammae</taxon>
    </lineage>
</organism>
<dbReference type="InterPro" id="IPR009317">
    <property type="entry name" value="ChaB"/>
</dbReference>
<accession>A0AAE6UZG8</accession>
<reference evidence="1 2" key="1">
    <citation type="journal article" date="2019" name="Viruses">
        <title>Genome Analysis of a Novel Clade II.b Alphabaculovirus Obtained from Artaxa digramma.</title>
        <authorList>
            <person name="Li J."/>
            <person name="Duan X."/>
            <person name="Wang Q."/>
            <person name="Zhang L."/>
            <person name="Deng F."/>
            <person name="Wang H."/>
            <person name="Hu Z."/>
            <person name="Wang M."/>
            <person name="Wang J."/>
        </authorList>
    </citation>
    <scope>NUCLEOTIDE SEQUENCE [LARGE SCALE GENOMIC DNA]</scope>
    <source>
        <strain evidence="1 2">424</strain>
    </source>
</reference>
<evidence type="ECO:0000313" key="2">
    <source>
        <dbReference type="Proteomes" id="UP000830275"/>
    </source>
</evidence>
<dbReference type="Gene3D" id="1.10.1740.70">
    <property type="entry name" value="ChaB"/>
    <property type="match status" value="1"/>
</dbReference>
<sequence length="85" mass="9925">MSNLTFNDLPLSTRHLPFHGKRIFLKFYTKSVSMHMSKSDACTVAWAAVKRKYYKNNNHQWIAYADDNEFDTTPDDECTDDDESV</sequence>
<dbReference type="Proteomes" id="UP000830275">
    <property type="component" value="Segment"/>
</dbReference>
<gene>
    <name evidence="1" type="primary">ChaB-2</name>
    <name evidence="1" type="ORF">Eudi_ORF37</name>
</gene>
<dbReference type="SUPFAM" id="SSF140376">
    <property type="entry name" value="ChaB-like"/>
    <property type="match status" value="1"/>
</dbReference>
<dbReference type="InterPro" id="IPR037205">
    <property type="entry name" value="ChaB_sf"/>
</dbReference>
<dbReference type="Pfam" id="PF06150">
    <property type="entry name" value="ChaB"/>
    <property type="match status" value="1"/>
</dbReference>
<protein>
    <submittedName>
        <fullName evidence="1">ChaB-2</fullName>
    </submittedName>
</protein>
<keyword evidence="2" id="KW-1185">Reference proteome</keyword>
<proteinExistence type="predicted"/>
<dbReference type="EMBL" id="MN233792">
    <property type="protein sequence ID" value="QHB21696.1"/>
    <property type="molecule type" value="Genomic_DNA"/>
</dbReference>